<dbReference type="InterPro" id="IPR016914">
    <property type="entry name" value="TrmL"/>
</dbReference>
<feature type="domain" description="tRNA/rRNA methyltransferase SpoU type" evidence="7">
    <location>
        <begin position="3"/>
        <end position="143"/>
    </location>
</feature>
<dbReference type="PANTHER" id="PTHR42971:SF1">
    <property type="entry name" value="TRNA (CYTIDINE(34)-2'-O)-METHYLTRANSFERASE"/>
    <property type="match status" value="1"/>
</dbReference>
<dbReference type="EMBL" id="JAGEVG010000004">
    <property type="protein sequence ID" value="MBO3097532.1"/>
    <property type="molecule type" value="Genomic_DNA"/>
</dbReference>
<keyword evidence="4 6" id="KW-0949">S-adenosyl-L-methionine</keyword>
<comment type="subcellular location">
    <subcellularLocation>
        <location evidence="6">Cytoplasm</location>
    </subcellularLocation>
</comment>
<evidence type="ECO:0000259" key="7">
    <source>
        <dbReference type="Pfam" id="PF00588"/>
    </source>
</evidence>
<dbReference type="PIRSF" id="PIRSF029256">
    <property type="entry name" value="SpoU_TrmH_prd"/>
    <property type="match status" value="1"/>
</dbReference>
<gene>
    <name evidence="8" type="ORF">J4051_04595</name>
</gene>
<evidence type="ECO:0000313" key="9">
    <source>
        <dbReference type="Proteomes" id="UP000681315"/>
    </source>
</evidence>
<dbReference type="Gene3D" id="3.40.1280.10">
    <property type="match status" value="1"/>
</dbReference>
<comment type="catalytic activity">
    <reaction evidence="6">
        <text>cytidine(34) in tRNA + S-adenosyl-L-methionine = 2'-O-methylcytidine(34) in tRNA + S-adenosyl-L-homocysteine + H(+)</text>
        <dbReference type="Rhea" id="RHEA:43084"/>
        <dbReference type="Rhea" id="RHEA-COMP:10331"/>
        <dbReference type="Rhea" id="RHEA-COMP:10332"/>
        <dbReference type="ChEBI" id="CHEBI:15378"/>
        <dbReference type="ChEBI" id="CHEBI:57856"/>
        <dbReference type="ChEBI" id="CHEBI:59789"/>
        <dbReference type="ChEBI" id="CHEBI:74495"/>
        <dbReference type="ChEBI" id="CHEBI:82748"/>
        <dbReference type="EC" id="2.1.1.207"/>
    </reaction>
</comment>
<dbReference type="InterPro" id="IPR001537">
    <property type="entry name" value="SpoU_MeTrfase"/>
</dbReference>
<keyword evidence="5 6" id="KW-0819">tRNA processing</keyword>
<evidence type="ECO:0000256" key="4">
    <source>
        <dbReference type="ARBA" id="ARBA00022691"/>
    </source>
</evidence>
<dbReference type="RefSeq" id="WP_208232683.1">
    <property type="nucleotide sequence ID" value="NZ_JAGEVG010000004.1"/>
</dbReference>
<accession>A0ABS3SPA0</accession>
<name>A0ABS3SPA0_9FLAO</name>
<keyword evidence="9" id="KW-1185">Reference proteome</keyword>
<dbReference type="HAMAP" id="MF_01885">
    <property type="entry name" value="tRNA_methyltr_TrmL"/>
    <property type="match status" value="1"/>
</dbReference>
<keyword evidence="1 6" id="KW-0963">Cytoplasm</keyword>
<dbReference type="Pfam" id="PF00588">
    <property type="entry name" value="SpoU_methylase"/>
    <property type="match status" value="1"/>
</dbReference>
<dbReference type="Proteomes" id="UP000681315">
    <property type="component" value="Unassembled WGS sequence"/>
</dbReference>
<dbReference type="EC" id="2.1.1.207" evidence="6"/>
<feature type="binding site" evidence="6">
    <location>
        <position position="131"/>
    </location>
    <ligand>
        <name>S-adenosyl-L-methionine</name>
        <dbReference type="ChEBI" id="CHEBI:59789"/>
    </ligand>
</feature>
<organism evidence="8 9">
    <name type="scientific">Gelidibacter pelagius</name>
    <dbReference type="NCBI Taxonomy" id="2819985"/>
    <lineage>
        <taxon>Bacteria</taxon>
        <taxon>Pseudomonadati</taxon>
        <taxon>Bacteroidota</taxon>
        <taxon>Flavobacteriia</taxon>
        <taxon>Flavobacteriales</taxon>
        <taxon>Flavobacteriaceae</taxon>
        <taxon>Gelidibacter</taxon>
    </lineage>
</organism>
<evidence type="ECO:0000256" key="2">
    <source>
        <dbReference type="ARBA" id="ARBA00022603"/>
    </source>
</evidence>
<reference evidence="8 9" key="1">
    <citation type="submission" date="2021-03" db="EMBL/GenBank/DDBJ databases">
        <title>Gelidibacter sp. nov., isolated from costal sediment.</title>
        <authorList>
            <person name="Lun K.-Y."/>
        </authorList>
    </citation>
    <scope>NUCLEOTIDE SEQUENCE [LARGE SCALE GENOMIC DNA]</scope>
    <source>
        <strain evidence="8 9">DF109</strain>
    </source>
</reference>
<sequence length="151" mass="17036">MPLNIVLMEPEIPNNTGNIGRLALASGAHLHLVKPFGFEITDARLKRAGLDYWPHVTISTYENATSFFEAHQGEKMAFLSSHGDKDYWDIPFEDNLFLIFGKESVGLSKDIIEKHKEHLYKIPLFSEHVRSLNLANAVAIVAYEGIKTLNK</sequence>
<keyword evidence="2 6" id="KW-0489">Methyltransferase</keyword>
<dbReference type="CDD" id="cd18094">
    <property type="entry name" value="SpoU-like_TrmL"/>
    <property type="match status" value="1"/>
</dbReference>
<keyword evidence="3 6" id="KW-0808">Transferase</keyword>
<comment type="similarity">
    <text evidence="6">Belongs to the class IV-like SAM-binding methyltransferase superfamily. RNA methyltransferase TrmH family. TrmL subfamily.</text>
</comment>
<evidence type="ECO:0000256" key="6">
    <source>
        <dbReference type="HAMAP-Rule" id="MF_01885"/>
    </source>
</evidence>
<comment type="caution">
    <text evidence="8">The sequence shown here is derived from an EMBL/GenBank/DDBJ whole genome shotgun (WGS) entry which is preliminary data.</text>
</comment>
<dbReference type="SUPFAM" id="SSF75217">
    <property type="entry name" value="alpha/beta knot"/>
    <property type="match status" value="1"/>
</dbReference>
<comment type="catalytic activity">
    <reaction evidence="6">
        <text>5-carboxymethylaminomethyluridine(34) in tRNA(Leu) + S-adenosyl-L-methionine = 5-carboxymethylaminomethyl-2'-O-methyluridine(34) in tRNA(Leu) + S-adenosyl-L-homocysteine + H(+)</text>
        <dbReference type="Rhea" id="RHEA:43088"/>
        <dbReference type="Rhea" id="RHEA-COMP:10333"/>
        <dbReference type="Rhea" id="RHEA-COMP:10334"/>
        <dbReference type="ChEBI" id="CHEBI:15378"/>
        <dbReference type="ChEBI" id="CHEBI:57856"/>
        <dbReference type="ChEBI" id="CHEBI:59789"/>
        <dbReference type="ChEBI" id="CHEBI:74508"/>
        <dbReference type="ChEBI" id="CHEBI:74511"/>
        <dbReference type="EC" id="2.1.1.207"/>
    </reaction>
</comment>
<feature type="binding site" evidence="6">
    <location>
        <position position="122"/>
    </location>
    <ligand>
        <name>S-adenosyl-L-methionine</name>
        <dbReference type="ChEBI" id="CHEBI:59789"/>
    </ligand>
</feature>
<feature type="binding site" evidence="6">
    <location>
        <position position="101"/>
    </location>
    <ligand>
        <name>S-adenosyl-L-methionine</name>
        <dbReference type="ChEBI" id="CHEBI:59789"/>
    </ligand>
</feature>
<evidence type="ECO:0000256" key="3">
    <source>
        <dbReference type="ARBA" id="ARBA00022679"/>
    </source>
</evidence>
<protein>
    <recommendedName>
        <fullName evidence="6">Putative tRNA (cytidine(34)-2'-O)-methyltransferase</fullName>
        <ecNumber evidence="6">2.1.1.207</ecNumber>
    </recommendedName>
    <alternativeName>
        <fullName evidence="6">tRNA (cytidine/uridine-2'-O-)-methyltransferase</fullName>
    </alternativeName>
</protein>
<comment type="function">
    <text evidence="6">Could methylate the ribose at the nucleotide 34 wobble position in tRNA.</text>
</comment>
<dbReference type="InterPro" id="IPR029028">
    <property type="entry name" value="Alpha/beta_knot_MTases"/>
</dbReference>
<feature type="binding site" evidence="6">
    <location>
        <position position="79"/>
    </location>
    <ligand>
        <name>S-adenosyl-L-methionine</name>
        <dbReference type="ChEBI" id="CHEBI:59789"/>
    </ligand>
</feature>
<evidence type="ECO:0000313" key="8">
    <source>
        <dbReference type="EMBL" id="MBO3097532.1"/>
    </source>
</evidence>
<dbReference type="PANTHER" id="PTHR42971">
    <property type="entry name" value="TRNA (CYTIDINE(34)-2'-O)-METHYLTRANSFERASE"/>
    <property type="match status" value="1"/>
</dbReference>
<proteinExistence type="inferred from homology"/>
<dbReference type="InterPro" id="IPR029026">
    <property type="entry name" value="tRNA_m1G_MTases_N"/>
</dbReference>
<evidence type="ECO:0000256" key="1">
    <source>
        <dbReference type="ARBA" id="ARBA00022490"/>
    </source>
</evidence>
<evidence type="ECO:0000256" key="5">
    <source>
        <dbReference type="ARBA" id="ARBA00022694"/>
    </source>
</evidence>